<name>A0A0A0LYX3_CUCSA</name>
<protein>
    <submittedName>
        <fullName evidence="1">Uncharacterized protein</fullName>
    </submittedName>
</protein>
<dbReference type="InterPro" id="IPR021899">
    <property type="entry name" value="DUF3511"/>
</dbReference>
<evidence type="ECO:0000313" key="2">
    <source>
        <dbReference type="Proteomes" id="UP000029981"/>
    </source>
</evidence>
<gene>
    <name evidence="1" type="ORF">Csa_1G561970</name>
</gene>
<dbReference type="Pfam" id="PF12023">
    <property type="entry name" value="DUF3511"/>
    <property type="match status" value="1"/>
</dbReference>
<proteinExistence type="predicted"/>
<dbReference type="AlphaFoldDB" id="A0A0A0LYX3"/>
<organism evidence="1 2">
    <name type="scientific">Cucumis sativus</name>
    <name type="common">Cucumber</name>
    <dbReference type="NCBI Taxonomy" id="3659"/>
    <lineage>
        <taxon>Eukaryota</taxon>
        <taxon>Viridiplantae</taxon>
        <taxon>Streptophyta</taxon>
        <taxon>Embryophyta</taxon>
        <taxon>Tracheophyta</taxon>
        <taxon>Spermatophyta</taxon>
        <taxon>Magnoliopsida</taxon>
        <taxon>eudicotyledons</taxon>
        <taxon>Gunneridae</taxon>
        <taxon>Pentapetalae</taxon>
        <taxon>rosids</taxon>
        <taxon>fabids</taxon>
        <taxon>Cucurbitales</taxon>
        <taxon>Cucurbitaceae</taxon>
        <taxon>Benincaseae</taxon>
        <taxon>Cucumis</taxon>
    </lineage>
</organism>
<evidence type="ECO:0000313" key="1">
    <source>
        <dbReference type="EMBL" id="KGN66017.1"/>
    </source>
</evidence>
<sequence>MDSLNNKAQMIKSLTHKFQFPTLSSIKQSTTTKMEAVQRRQYLGAARGQRMKRMETTLETIKEIRSPRERVVEATKMWKKSVKKWWKNNGENKRKGGRVAKYKLYDLNSSKLKISINNGFKWMKNNKC</sequence>
<keyword evidence="2" id="KW-1185">Reference proteome</keyword>
<dbReference type="EMBL" id="CM002922">
    <property type="protein sequence ID" value="KGN66017.1"/>
    <property type="molecule type" value="Genomic_DNA"/>
</dbReference>
<accession>A0A0A0LYX3</accession>
<dbReference type="Gramene" id="KGN66017">
    <property type="protein sequence ID" value="KGN66017"/>
    <property type="gene ID" value="Csa_1G561970"/>
</dbReference>
<reference evidence="1 2" key="1">
    <citation type="journal article" date="2009" name="Nat. Genet.">
        <title>The genome of the cucumber, Cucumis sativus L.</title>
        <authorList>
            <person name="Huang S."/>
            <person name="Li R."/>
            <person name="Zhang Z."/>
            <person name="Li L."/>
            <person name="Gu X."/>
            <person name="Fan W."/>
            <person name="Lucas W.J."/>
            <person name="Wang X."/>
            <person name="Xie B."/>
            <person name="Ni P."/>
            <person name="Ren Y."/>
            <person name="Zhu H."/>
            <person name="Li J."/>
            <person name="Lin K."/>
            <person name="Jin W."/>
            <person name="Fei Z."/>
            <person name="Li G."/>
            <person name="Staub J."/>
            <person name="Kilian A."/>
            <person name="van der Vossen E.A."/>
            <person name="Wu Y."/>
            <person name="Guo J."/>
            <person name="He J."/>
            <person name="Jia Z."/>
            <person name="Ren Y."/>
            <person name="Tian G."/>
            <person name="Lu Y."/>
            <person name="Ruan J."/>
            <person name="Qian W."/>
            <person name="Wang M."/>
            <person name="Huang Q."/>
            <person name="Li B."/>
            <person name="Xuan Z."/>
            <person name="Cao J."/>
            <person name="Asan"/>
            <person name="Wu Z."/>
            <person name="Zhang J."/>
            <person name="Cai Q."/>
            <person name="Bai Y."/>
            <person name="Zhao B."/>
            <person name="Han Y."/>
            <person name="Li Y."/>
            <person name="Li X."/>
            <person name="Wang S."/>
            <person name="Shi Q."/>
            <person name="Liu S."/>
            <person name="Cho W.K."/>
            <person name="Kim J.Y."/>
            <person name="Xu Y."/>
            <person name="Heller-Uszynska K."/>
            <person name="Miao H."/>
            <person name="Cheng Z."/>
            <person name="Zhang S."/>
            <person name="Wu J."/>
            <person name="Yang Y."/>
            <person name="Kang H."/>
            <person name="Li M."/>
            <person name="Liang H."/>
            <person name="Ren X."/>
            <person name="Shi Z."/>
            <person name="Wen M."/>
            <person name="Jian M."/>
            <person name="Yang H."/>
            <person name="Zhang G."/>
            <person name="Yang Z."/>
            <person name="Chen R."/>
            <person name="Liu S."/>
            <person name="Li J."/>
            <person name="Ma L."/>
            <person name="Liu H."/>
            <person name="Zhou Y."/>
            <person name="Zhao J."/>
            <person name="Fang X."/>
            <person name="Li G."/>
            <person name="Fang L."/>
            <person name="Li Y."/>
            <person name="Liu D."/>
            <person name="Zheng H."/>
            <person name="Zhang Y."/>
            <person name="Qin N."/>
            <person name="Li Z."/>
            <person name="Yang G."/>
            <person name="Yang S."/>
            <person name="Bolund L."/>
            <person name="Kristiansen K."/>
            <person name="Zheng H."/>
            <person name="Li S."/>
            <person name="Zhang X."/>
            <person name="Yang H."/>
            <person name="Wang J."/>
            <person name="Sun R."/>
            <person name="Zhang B."/>
            <person name="Jiang S."/>
            <person name="Wang J."/>
            <person name="Du Y."/>
            <person name="Li S."/>
        </authorList>
    </citation>
    <scope>NUCLEOTIDE SEQUENCE [LARGE SCALE GENOMIC DNA]</scope>
    <source>
        <strain evidence="2">cv. 9930</strain>
    </source>
</reference>
<reference evidence="1 2" key="4">
    <citation type="journal article" date="2011" name="BMC Genomics">
        <title>RNA-Seq improves annotation of protein-coding genes in the cucumber genome.</title>
        <authorList>
            <person name="Li Z."/>
            <person name="Zhang Z."/>
            <person name="Yan P."/>
            <person name="Huang S."/>
            <person name="Fei Z."/>
            <person name="Lin K."/>
        </authorList>
    </citation>
    <scope>NUCLEOTIDE SEQUENCE [LARGE SCALE GENOMIC DNA]</scope>
    <source>
        <strain evidence="2">cv. 9930</strain>
    </source>
</reference>
<reference evidence="1 2" key="2">
    <citation type="journal article" date="2009" name="PLoS ONE">
        <title>An integrated genetic and cytogenetic map of the cucumber genome.</title>
        <authorList>
            <person name="Ren Y."/>
            <person name="Zhang Z."/>
            <person name="Liu J."/>
            <person name="Staub J.E."/>
            <person name="Han Y."/>
            <person name="Cheng Z."/>
            <person name="Li X."/>
            <person name="Lu J."/>
            <person name="Miao H."/>
            <person name="Kang H."/>
            <person name="Xie B."/>
            <person name="Gu X."/>
            <person name="Wang X."/>
            <person name="Du Y."/>
            <person name="Jin W."/>
            <person name="Huang S."/>
        </authorList>
    </citation>
    <scope>NUCLEOTIDE SEQUENCE [LARGE SCALE GENOMIC DNA]</scope>
    <source>
        <strain evidence="2">cv. 9930</strain>
    </source>
</reference>
<dbReference type="Proteomes" id="UP000029981">
    <property type="component" value="Chromosome 1"/>
</dbReference>
<reference evidence="1 2" key="3">
    <citation type="journal article" date="2010" name="BMC Genomics">
        <title>Transcriptome sequencing and comparative analysis of cucumber flowers with different sex types.</title>
        <authorList>
            <person name="Guo S."/>
            <person name="Zheng Y."/>
            <person name="Joung J.G."/>
            <person name="Liu S."/>
            <person name="Zhang Z."/>
            <person name="Crasta O.R."/>
            <person name="Sobral B.W."/>
            <person name="Xu Y."/>
            <person name="Huang S."/>
            <person name="Fei Z."/>
        </authorList>
    </citation>
    <scope>NUCLEOTIDE SEQUENCE [LARGE SCALE GENOMIC DNA]</scope>
    <source>
        <strain evidence="2">cv. 9930</strain>
    </source>
</reference>